<feature type="domain" description="N-acetyltransferase" evidence="1">
    <location>
        <begin position="51"/>
        <end position="180"/>
    </location>
</feature>
<organism evidence="2 4">
    <name type="scientific">Rotaria sordida</name>
    <dbReference type="NCBI Taxonomy" id="392033"/>
    <lineage>
        <taxon>Eukaryota</taxon>
        <taxon>Metazoa</taxon>
        <taxon>Spiralia</taxon>
        <taxon>Gnathifera</taxon>
        <taxon>Rotifera</taxon>
        <taxon>Eurotatoria</taxon>
        <taxon>Bdelloidea</taxon>
        <taxon>Philodinida</taxon>
        <taxon>Philodinidae</taxon>
        <taxon>Rotaria</taxon>
    </lineage>
</organism>
<name>A0A813VD68_9BILA</name>
<dbReference type="InterPro" id="IPR016181">
    <property type="entry name" value="Acyl_CoA_acyltransferase"/>
</dbReference>
<evidence type="ECO:0000313" key="4">
    <source>
        <dbReference type="Proteomes" id="UP000663864"/>
    </source>
</evidence>
<protein>
    <recommendedName>
        <fullName evidence="1">N-acetyltransferase domain-containing protein</fullName>
    </recommendedName>
</protein>
<dbReference type="EMBL" id="CAJNOT010000096">
    <property type="protein sequence ID" value="CAF0836018.1"/>
    <property type="molecule type" value="Genomic_DNA"/>
</dbReference>
<comment type="caution">
    <text evidence="2">The sequence shown here is derived from an EMBL/GenBank/DDBJ whole genome shotgun (WGS) entry which is preliminary data.</text>
</comment>
<dbReference type="Gene3D" id="3.40.630.30">
    <property type="match status" value="1"/>
</dbReference>
<dbReference type="AlphaFoldDB" id="A0A813VD68"/>
<gene>
    <name evidence="3" type="ORF">JBS370_LOCUS34264</name>
    <name evidence="2" type="ORF">ZHD862_LOCUS4124</name>
</gene>
<sequence length="225" mass="26196">MTKNEYTYEIIDNETDARYCAQLIAEEFSAHNPITYFEQITPTYFFHESSWPLMKDMFPEHLSFLVRYRSTGEIIGALIAGDLYLQHEKQQLNDISNILHSIPIDNLLEEMDNLFVSRDFRQELKSNMVLHIQMLAIRIQHSGEGIGNQMIKAVCDNARNKKGFQYVLAQVTNDATRHIFLNKMGGKEVTIIDPTTWIWKKKDDEFICPYKDYKGGLIPNILIKL</sequence>
<reference evidence="2" key="1">
    <citation type="submission" date="2021-02" db="EMBL/GenBank/DDBJ databases">
        <authorList>
            <person name="Nowell W R."/>
        </authorList>
    </citation>
    <scope>NUCLEOTIDE SEQUENCE</scope>
</reference>
<evidence type="ECO:0000259" key="1">
    <source>
        <dbReference type="Pfam" id="PF00583"/>
    </source>
</evidence>
<dbReference type="Proteomes" id="UP000663836">
    <property type="component" value="Unassembled WGS sequence"/>
</dbReference>
<dbReference type="Pfam" id="PF00583">
    <property type="entry name" value="Acetyltransf_1"/>
    <property type="match status" value="1"/>
</dbReference>
<evidence type="ECO:0000313" key="3">
    <source>
        <dbReference type="EMBL" id="CAF4156503.1"/>
    </source>
</evidence>
<evidence type="ECO:0000313" key="2">
    <source>
        <dbReference type="EMBL" id="CAF0836018.1"/>
    </source>
</evidence>
<dbReference type="EMBL" id="CAJOBD010010694">
    <property type="protein sequence ID" value="CAF4156503.1"/>
    <property type="molecule type" value="Genomic_DNA"/>
</dbReference>
<dbReference type="Proteomes" id="UP000663864">
    <property type="component" value="Unassembled WGS sequence"/>
</dbReference>
<dbReference type="InterPro" id="IPR000182">
    <property type="entry name" value="GNAT_dom"/>
</dbReference>
<accession>A0A813VD68</accession>
<proteinExistence type="predicted"/>
<dbReference type="SUPFAM" id="SSF55729">
    <property type="entry name" value="Acyl-CoA N-acyltransferases (Nat)"/>
    <property type="match status" value="1"/>
</dbReference>
<dbReference type="GO" id="GO:0016747">
    <property type="term" value="F:acyltransferase activity, transferring groups other than amino-acyl groups"/>
    <property type="evidence" value="ECO:0007669"/>
    <property type="project" value="InterPro"/>
</dbReference>